<dbReference type="PANTHER" id="PTHR33204">
    <property type="entry name" value="TRANSCRIPTIONAL REGULATOR, MARR FAMILY"/>
    <property type="match status" value="1"/>
</dbReference>
<dbReference type="InterPro" id="IPR002577">
    <property type="entry name" value="HTH_HxlR"/>
</dbReference>
<feature type="domain" description="HTH hxlR-type" evidence="4">
    <location>
        <begin position="171"/>
        <end position="270"/>
    </location>
</feature>
<dbReference type="Gene3D" id="1.10.10.10">
    <property type="entry name" value="Winged helix-like DNA-binding domain superfamily/Winged helix DNA-binding domain"/>
    <property type="match status" value="2"/>
</dbReference>
<proteinExistence type="predicted"/>
<comment type="caution">
    <text evidence="5">The sequence shown here is derived from an EMBL/GenBank/DDBJ whole genome shotgun (WGS) entry which is preliminary data.</text>
</comment>
<dbReference type="Pfam" id="PF01638">
    <property type="entry name" value="HxlR"/>
    <property type="match status" value="2"/>
</dbReference>
<evidence type="ECO:0000256" key="2">
    <source>
        <dbReference type="ARBA" id="ARBA00023125"/>
    </source>
</evidence>
<dbReference type="PROSITE" id="PS51118">
    <property type="entry name" value="HTH_HXLR"/>
    <property type="match status" value="2"/>
</dbReference>
<evidence type="ECO:0000313" key="6">
    <source>
        <dbReference type="Proteomes" id="UP000305451"/>
    </source>
</evidence>
<dbReference type="Proteomes" id="UP000305451">
    <property type="component" value="Unassembled WGS sequence"/>
</dbReference>
<feature type="domain" description="HTH hxlR-type" evidence="4">
    <location>
        <begin position="10"/>
        <end position="107"/>
    </location>
</feature>
<accession>A0A4S2HBS3</accession>
<dbReference type="AlphaFoldDB" id="A0A4S2HBS3"/>
<sequence>MADRKFIRTCSIWRALEVVGDTSILLILEASWLGARRFEAFRSRTGLLKPLLSDRLKRLVAAGVLERKPYADSPNRFEYHLTAKGRDLYWTALMMLRWERRWGPREGKISVTLRHTTCGNEFEPVPACGDCGGEIKARDMAWKEGPGLGWMTPTYSRRRRHRDAVGKREEKSVLLDHVAQITGDRWAGLVLRSIFTGLRRFDEICEDTAIATNVLSERLNWLCEIDMLELRQYSERPARYEYRLTEKAIDYYPILLMLLQWGDAYYLSPEGPPLLLTHKPCGNNLAPEVVCSSCGEALRPEQVRFEVAGGDVAEAPASGSGAAKAG</sequence>
<dbReference type="RefSeq" id="WP_135944584.1">
    <property type="nucleotide sequence ID" value="NZ_BMEI01000002.1"/>
</dbReference>
<dbReference type="InterPro" id="IPR036388">
    <property type="entry name" value="WH-like_DNA-bd_sf"/>
</dbReference>
<keyword evidence="1" id="KW-0805">Transcription regulation</keyword>
<dbReference type="InterPro" id="IPR036390">
    <property type="entry name" value="WH_DNA-bd_sf"/>
</dbReference>
<dbReference type="OrthoDB" id="9782219at2"/>
<dbReference type="GO" id="GO:0003677">
    <property type="term" value="F:DNA binding"/>
    <property type="evidence" value="ECO:0007669"/>
    <property type="project" value="UniProtKB-KW"/>
</dbReference>
<evidence type="ECO:0000256" key="3">
    <source>
        <dbReference type="ARBA" id="ARBA00023163"/>
    </source>
</evidence>
<evidence type="ECO:0000256" key="1">
    <source>
        <dbReference type="ARBA" id="ARBA00023015"/>
    </source>
</evidence>
<dbReference type="EMBL" id="SRXV01000002">
    <property type="protein sequence ID" value="TGY92952.1"/>
    <property type="molecule type" value="Genomic_DNA"/>
</dbReference>
<evidence type="ECO:0000313" key="5">
    <source>
        <dbReference type="EMBL" id="TGY92952.1"/>
    </source>
</evidence>
<dbReference type="PANTHER" id="PTHR33204:SF18">
    <property type="entry name" value="TRANSCRIPTIONAL REGULATORY PROTEIN"/>
    <property type="match status" value="1"/>
</dbReference>
<dbReference type="SUPFAM" id="SSF46785">
    <property type="entry name" value="Winged helix' DNA-binding domain"/>
    <property type="match status" value="2"/>
</dbReference>
<gene>
    <name evidence="5" type="ORF">E5162_07750</name>
</gene>
<evidence type="ECO:0000259" key="4">
    <source>
        <dbReference type="PROSITE" id="PS51118"/>
    </source>
</evidence>
<keyword evidence="3" id="KW-0804">Transcription</keyword>
<keyword evidence="2" id="KW-0238">DNA-binding</keyword>
<keyword evidence="6" id="KW-1185">Reference proteome</keyword>
<protein>
    <submittedName>
        <fullName evidence="5">Transcriptional regulator</fullName>
    </submittedName>
</protein>
<organism evidence="5 6">
    <name type="scientific">Marinicauda pacifica</name>
    <dbReference type="NCBI Taxonomy" id="1133559"/>
    <lineage>
        <taxon>Bacteria</taxon>
        <taxon>Pseudomonadati</taxon>
        <taxon>Pseudomonadota</taxon>
        <taxon>Alphaproteobacteria</taxon>
        <taxon>Maricaulales</taxon>
        <taxon>Maricaulaceae</taxon>
        <taxon>Marinicauda</taxon>
    </lineage>
</organism>
<reference evidence="5 6" key="1">
    <citation type="journal article" date="2013" name="Int. J. Syst. Evol. Microbiol.">
        <title>Marinicauda pacifica gen. nov., sp. nov., a prosthecate alphaproteobacterium of the family Hyphomonadaceae isolated from deep seawater.</title>
        <authorList>
            <person name="Zhang X.Y."/>
            <person name="Li G.W."/>
            <person name="Wang C.S."/>
            <person name="Zhang Y.J."/>
            <person name="Xu X.W."/>
            <person name="Li H."/>
            <person name="Liu A."/>
            <person name="Liu C."/>
            <person name="Xie B.B."/>
            <person name="Qin Q.L."/>
            <person name="Xu Z."/>
            <person name="Chen X.L."/>
            <person name="Zhou B.C."/>
            <person name="Zhang Y.Z."/>
        </authorList>
    </citation>
    <scope>NUCLEOTIDE SEQUENCE [LARGE SCALE GENOMIC DNA]</scope>
    <source>
        <strain evidence="5 6">P-1 km-3</strain>
    </source>
</reference>
<name>A0A4S2HBS3_9PROT</name>